<keyword evidence="7 13" id="KW-1133">Transmembrane helix</keyword>
<organism evidence="16 17">
    <name type="scientific">Alkalithermobacter paradoxus</name>
    <dbReference type="NCBI Taxonomy" id="29349"/>
    <lineage>
        <taxon>Bacteria</taxon>
        <taxon>Bacillati</taxon>
        <taxon>Bacillota</taxon>
        <taxon>Clostridia</taxon>
        <taxon>Peptostreptococcales</taxon>
        <taxon>Tepidibacteraceae</taxon>
        <taxon>Alkalithermobacter</taxon>
    </lineage>
</organism>
<dbReference type="GO" id="GO:0046933">
    <property type="term" value="F:proton-transporting ATP synthase activity, rotational mechanism"/>
    <property type="evidence" value="ECO:0007669"/>
    <property type="project" value="UniProtKB-UniRule"/>
</dbReference>
<evidence type="ECO:0000256" key="2">
    <source>
        <dbReference type="ARBA" id="ARBA00022448"/>
    </source>
</evidence>
<evidence type="ECO:0000256" key="6">
    <source>
        <dbReference type="ARBA" id="ARBA00022781"/>
    </source>
</evidence>
<feature type="transmembrane region" description="Helical" evidence="13">
    <location>
        <begin position="6"/>
        <end position="27"/>
    </location>
</feature>
<proteinExistence type="inferred from homology"/>
<dbReference type="PANTHER" id="PTHR33445">
    <property type="entry name" value="ATP SYNTHASE SUBUNIT B', CHLOROPLASTIC"/>
    <property type="match status" value="1"/>
</dbReference>
<dbReference type="Gene3D" id="6.10.250.1580">
    <property type="match status" value="1"/>
</dbReference>
<dbReference type="Pfam" id="PF00430">
    <property type="entry name" value="ATP-synt_B"/>
    <property type="match status" value="1"/>
</dbReference>
<dbReference type="PANTHER" id="PTHR33445:SF1">
    <property type="entry name" value="ATP SYNTHASE SUBUNIT B"/>
    <property type="match status" value="1"/>
</dbReference>
<evidence type="ECO:0000256" key="5">
    <source>
        <dbReference type="ARBA" id="ARBA00022692"/>
    </source>
</evidence>
<feature type="coiled-coil region" evidence="15">
    <location>
        <begin position="46"/>
        <end position="121"/>
    </location>
</feature>
<evidence type="ECO:0000313" key="16">
    <source>
        <dbReference type="EMBL" id="OPJ55263.1"/>
    </source>
</evidence>
<keyword evidence="4 13" id="KW-0138">CF(0)</keyword>
<comment type="subcellular location">
    <subcellularLocation>
        <location evidence="13">Cell membrane</location>
        <topology evidence="13">Single-pass membrane protein</topology>
    </subcellularLocation>
    <subcellularLocation>
        <location evidence="12">Endomembrane system</location>
        <topology evidence="12">Single-pass membrane protein</topology>
    </subcellularLocation>
</comment>
<evidence type="ECO:0000256" key="4">
    <source>
        <dbReference type="ARBA" id="ARBA00022547"/>
    </source>
</evidence>
<keyword evidence="15" id="KW-0175">Coiled coil</keyword>
<evidence type="ECO:0000256" key="1">
    <source>
        <dbReference type="ARBA" id="ARBA00005513"/>
    </source>
</evidence>
<accession>A0A1V4I5N2</accession>
<comment type="similarity">
    <text evidence="1 13 14">Belongs to the ATPase B chain family.</text>
</comment>
<evidence type="ECO:0000256" key="11">
    <source>
        <dbReference type="ARBA" id="ARBA00025198"/>
    </source>
</evidence>
<evidence type="ECO:0000256" key="10">
    <source>
        <dbReference type="ARBA" id="ARBA00023310"/>
    </source>
</evidence>
<keyword evidence="8 13" id="KW-0406">Ion transport</keyword>
<keyword evidence="5 13" id="KW-0812">Transmembrane</keyword>
<dbReference type="NCBIfam" id="NF009992">
    <property type="entry name" value="PRK13461.1"/>
    <property type="match status" value="1"/>
</dbReference>
<dbReference type="InterPro" id="IPR028987">
    <property type="entry name" value="ATP_synth_B-like_membr_sf"/>
</dbReference>
<comment type="function">
    <text evidence="11 13">F(1)F(0) ATP synthase produces ATP from ADP in the presence of a proton or sodium gradient. F-type ATPases consist of two structural domains, F(1) containing the extramembraneous catalytic core and F(0) containing the membrane proton channel, linked together by a central stalk and a peripheral stalk. During catalysis, ATP synthesis in the catalytic domain of F(1) is coupled via a rotary mechanism of the central stalk subunits to proton translocation.</text>
</comment>
<evidence type="ECO:0000256" key="13">
    <source>
        <dbReference type="HAMAP-Rule" id="MF_01398"/>
    </source>
</evidence>
<dbReference type="InterPro" id="IPR002146">
    <property type="entry name" value="ATP_synth_b/b'su_bac/chlpt"/>
</dbReference>
<evidence type="ECO:0000313" key="17">
    <source>
        <dbReference type="Proteomes" id="UP000190140"/>
    </source>
</evidence>
<dbReference type="OrthoDB" id="9795863at2"/>
<keyword evidence="9 13" id="KW-0472">Membrane</keyword>
<dbReference type="InterPro" id="IPR050059">
    <property type="entry name" value="ATP_synthase_B_chain"/>
</dbReference>
<evidence type="ECO:0000256" key="12">
    <source>
        <dbReference type="ARBA" id="ARBA00037847"/>
    </source>
</evidence>
<dbReference type="EMBL" id="MZGW01000006">
    <property type="protein sequence ID" value="OPJ55263.1"/>
    <property type="molecule type" value="Genomic_DNA"/>
</dbReference>
<sequence>MQFASFIGLDWGIVFQIVNTIIMYLILKKLLFKPVTKFMQDRQERIAKSFEEAENAVKEGEKLREEYEAKISASKEEGQEIIKEASRKAEMRAEEIVRKAQEEANRLMDKAHTEIEREKQKVMNELKDEISSVAILAASKIIESDIDKVKHEKLIGDFIKEVGEARWQS</sequence>
<dbReference type="NCBIfam" id="TIGR01144">
    <property type="entry name" value="ATP_synt_b"/>
    <property type="match status" value="1"/>
</dbReference>
<comment type="caution">
    <text evidence="16">The sequence shown here is derived from an EMBL/GenBank/DDBJ whole genome shotgun (WGS) entry which is preliminary data.</text>
</comment>
<comment type="function">
    <text evidence="13">Component of the F(0) channel, it forms part of the peripheral stalk, linking F(1) to F(0).</text>
</comment>
<evidence type="ECO:0000256" key="7">
    <source>
        <dbReference type="ARBA" id="ARBA00022989"/>
    </source>
</evidence>
<keyword evidence="17" id="KW-1185">Reference proteome</keyword>
<dbReference type="GO" id="GO:0012505">
    <property type="term" value="C:endomembrane system"/>
    <property type="evidence" value="ECO:0007669"/>
    <property type="project" value="UniProtKB-SubCell"/>
</dbReference>
<keyword evidence="3 13" id="KW-1003">Cell membrane</keyword>
<evidence type="ECO:0000256" key="15">
    <source>
        <dbReference type="SAM" id="Coils"/>
    </source>
</evidence>
<dbReference type="GO" id="GO:0045259">
    <property type="term" value="C:proton-transporting ATP synthase complex"/>
    <property type="evidence" value="ECO:0007669"/>
    <property type="project" value="UniProtKB-KW"/>
</dbReference>
<evidence type="ECO:0000256" key="3">
    <source>
        <dbReference type="ARBA" id="ARBA00022475"/>
    </source>
</evidence>
<reference evidence="16 17" key="1">
    <citation type="submission" date="2017-03" db="EMBL/GenBank/DDBJ databases">
        <title>Genome sequence of Clostridium thermoalcaliphilum DSM 7309.</title>
        <authorList>
            <person name="Poehlein A."/>
            <person name="Daniel R."/>
        </authorList>
    </citation>
    <scope>NUCLEOTIDE SEQUENCE [LARGE SCALE GENOMIC DNA]</scope>
    <source>
        <strain evidence="16 17">DSM 7309</strain>
    </source>
</reference>
<dbReference type="Proteomes" id="UP000190140">
    <property type="component" value="Unassembled WGS sequence"/>
</dbReference>
<keyword evidence="10 13" id="KW-0066">ATP synthesis</keyword>
<dbReference type="InterPro" id="IPR005864">
    <property type="entry name" value="ATP_synth_F0_bsu_bac"/>
</dbReference>
<dbReference type="GO" id="GO:0046961">
    <property type="term" value="F:proton-transporting ATPase activity, rotational mechanism"/>
    <property type="evidence" value="ECO:0007669"/>
    <property type="project" value="TreeGrafter"/>
</dbReference>
<protein>
    <recommendedName>
        <fullName evidence="13">ATP synthase subunit b</fullName>
    </recommendedName>
    <alternativeName>
        <fullName evidence="13">ATP synthase F(0) sector subunit b</fullName>
    </alternativeName>
    <alternativeName>
        <fullName evidence="13">ATPase subunit I</fullName>
    </alternativeName>
    <alternativeName>
        <fullName evidence="13">F-type ATPase subunit b</fullName>
        <shortName evidence="13">F-ATPase subunit b</shortName>
    </alternativeName>
</protein>
<comment type="subunit">
    <text evidence="13">F-type ATPases have 2 components, F(1) - the catalytic core - and F(0) - the membrane proton channel. F(1) has five subunits: alpha(3), beta(3), gamma(1), delta(1), epsilon(1). F(0) has three main subunits: a(1), b(2) and c(10-14). The alpha and beta chains form an alternating ring which encloses part of the gamma chain. F(1) is attached to F(0) by a central stalk formed by the gamma and epsilon chains, while a peripheral stalk is formed by the delta and b chains.</text>
</comment>
<gene>
    <name evidence="13 16" type="primary">atpF</name>
    <name evidence="16" type="ORF">CLOTH_15660</name>
</gene>
<dbReference type="GO" id="GO:0005886">
    <property type="term" value="C:plasma membrane"/>
    <property type="evidence" value="ECO:0007669"/>
    <property type="project" value="UniProtKB-SubCell"/>
</dbReference>
<evidence type="ECO:0000256" key="14">
    <source>
        <dbReference type="RuleBase" id="RU003848"/>
    </source>
</evidence>
<dbReference type="SUPFAM" id="SSF81573">
    <property type="entry name" value="F1F0 ATP synthase subunit B, membrane domain"/>
    <property type="match status" value="1"/>
</dbReference>
<name>A0A1V4I5N2_9FIRM</name>
<dbReference type="RefSeq" id="WP_079412807.1">
    <property type="nucleotide sequence ID" value="NZ_MZGW01000006.1"/>
</dbReference>
<dbReference type="CDD" id="cd06503">
    <property type="entry name" value="ATP-synt_Fo_b"/>
    <property type="match status" value="1"/>
</dbReference>
<evidence type="ECO:0000256" key="8">
    <source>
        <dbReference type="ARBA" id="ARBA00023065"/>
    </source>
</evidence>
<keyword evidence="6 13" id="KW-0375">Hydrogen ion transport</keyword>
<evidence type="ECO:0000256" key="9">
    <source>
        <dbReference type="ARBA" id="ARBA00023136"/>
    </source>
</evidence>
<dbReference type="AlphaFoldDB" id="A0A1V4I5N2"/>
<keyword evidence="2 13" id="KW-0813">Transport</keyword>
<dbReference type="HAMAP" id="MF_01398">
    <property type="entry name" value="ATP_synth_b_bprime"/>
    <property type="match status" value="1"/>
</dbReference>
<dbReference type="STRING" id="29349.CLOTH_15660"/>